<sequence length="90" mass="10584">MPKLNLDELRTPAQADVEGITLIIREVHKVDTPWDKSYIVACQIKDGNWISHIFHLYPKNTEEFIKMVKEEIKNYKRAEVYVGTEVIRKV</sequence>
<evidence type="ECO:0000313" key="2">
    <source>
        <dbReference type="Proteomes" id="UP000277582"/>
    </source>
</evidence>
<accession>A0A429GXD3</accession>
<organism evidence="1 2">
    <name type="scientific">Candidatus Methanodesulfokora washburnensis</name>
    <dbReference type="NCBI Taxonomy" id="2478471"/>
    <lineage>
        <taxon>Archaea</taxon>
        <taxon>Thermoproteota</taxon>
        <taxon>Candidatus Korarchaeia</taxon>
        <taxon>Candidatus Korarchaeia incertae sedis</taxon>
        <taxon>Candidatus Methanodesulfokora</taxon>
    </lineage>
</organism>
<dbReference type="EMBL" id="RCOS01000016">
    <property type="protein sequence ID" value="RSN78440.1"/>
    <property type="molecule type" value="Genomic_DNA"/>
</dbReference>
<dbReference type="Proteomes" id="UP000277582">
    <property type="component" value="Unassembled WGS sequence"/>
</dbReference>
<name>A0A429GXD3_9CREN</name>
<reference evidence="1 2" key="1">
    <citation type="submission" date="2018-10" db="EMBL/GenBank/DDBJ databases">
        <title>Co-occurring genomic capacity for anaerobic methane metabolism and dissimilatory sulfite reduction discovered in the Korarchaeota.</title>
        <authorList>
            <person name="Mckay L.J."/>
            <person name="Dlakic M."/>
            <person name="Fields M.W."/>
            <person name="Delmont T.O."/>
            <person name="Eren A.M."/>
            <person name="Jay Z.J."/>
            <person name="Klingelsmith K.B."/>
            <person name="Rusch D.B."/>
            <person name="Inskeep W.P."/>
        </authorList>
    </citation>
    <scope>NUCLEOTIDE SEQUENCE [LARGE SCALE GENOMIC DNA]</scope>
    <source>
        <strain evidence="1 2">MDKW</strain>
    </source>
</reference>
<comment type="caution">
    <text evidence="1">The sequence shown here is derived from an EMBL/GenBank/DDBJ whole genome shotgun (WGS) entry which is preliminary data.</text>
</comment>
<proteinExistence type="predicted"/>
<dbReference type="RefSeq" id="WP_125670141.1">
    <property type="nucleotide sequence ID" value="NZ_RCOS01000016.1"/>
</dbReference>
<keyword evidence="2" id="KW-1185">Reference proteome</keyword>
<dbReference type="AlphaFoldDB" id="A0A429GXD3"/>
<protein>
    <submittedName>
        <fullName evidence="1">Uncharacterized protein</fullName>
    </submittedName>
</protein>
<gene>
    <name evidence="1" type="ORF">D6D85_00885</name>
</gene>
<evidence type="ECO:0000313" key="1">
    <source>
        <dbReference type="EMBL" id="RSN78440.1"/>
    </source>
</evidence>